<keyword evidence="4" id="KW-0723">Serine/threonine-protein kinase</keyword>
<comment type="catalytic activity">
    <reaction evidence="12">
        <text>L-seryl-[protein] + ATP = O-phospho-L-seryl-[protein] + ADP + H(+)</text>
        <dbReference type="Rhea" id="RHEA:17989"/>
        <dbReference type="Rhea" id="RHEA-COMP:9863"/>
        <dbReference type="Rhea" id="RHEA-COMP:11604"/>
        <dbReference type="ChEBI" id="CHEBI:15378"/>
        <dbReference type="ChEBI" id="CHEBI:29999"/>
        <dbReference type="ChEBI" id="CHEBI:30616"/>
        <dbReference type="ChEBI" id="CHEBI:83421"/>
        <dbReference type="ChEBI" id="CHEBI:456216"/>
        <dbReference type="EC" id="2.7.11.1"/>
    </reaction>
</comment>
<protein>
    <recommendedName>
        <fullName evidence="13">Serine/threonine-protein kinase RIO2</fullName>
        <ecNumber evidence="3">2.7.11.1</ecNumber>
    </recommendedName>
    <alternativeName>
        <fullName evidence="14">Serine/threonine-protein kinase rio2</fullName>
    </alternativeName>
</protein>
<evidence type="ECO:0000256" key="6">
    <source>
        <dbReference type="ARBA" id="ARBA00022723"/>
    </source>
</evidence>
<evidence type="ECO:0000256" key="1">
    <source>
        <dbReference type="ARBA" id="ARBA00001946"/>
    </source>
</evidence>
<dbReference type="GO" id="GO:0046872">
    <property type="term" value="F:metal ion binding"/>
    <property type="evidence" value="ECO:0007669"/>
    <property type="project" value="UniProtKB-KW"/>
</dbReference>
<evidence type="ECO:0000256" key="5">
    <source>
        <dbReference type="ARBA" id="ARBA00022679"/>
    </source>
</evidence>
<accession>A0A851C1I4</accession>
<dbReference type="SUPFAM" id="SSF56112">
    <property type="entry name" value="Protein kinase-like (PK-like)"/>
    <property type="match status" value="1"/>
</dbReference>
<keyword evidence="8 16" id="KW-0418">Kinase</keyword>
<dbReference type="InterPro" id="IPR030484">
    <property type="entry name" value="Rio2"/>
</dbReference>
<dbReference type="PANTHER" id="PTHR45852:SF1">
    <property type="entry name" value="SERINE_THREONINE-PROTEIN KINASE RIO2"/>
    <property type="match status" value="1"/>
</dbReference>
<dbReference type="FunFam" id="3.30.200.20:FF:000052">
    <property type="entry name" value="Serine/threonine-protein kinase RIO2"/>
    <property type="match status" value="1"/>
</dbReference>
<dbReference type="InterPro" id="IPR036390">
    <property type="entry name" value="WH_DNA-bd_sf"/>
</dbReference>
<dbReference type="InterPro" id="IPR018934">
    <property type="entry name" value="RIO_dom"/>
</dbReference>
<evidence type="ECO:0000313" key="17">
    <source>
        <dbReference type="Proteomes" id="UP000642973"/>
    </source>
</evidence>
<organism evidence="16 17">
    <name type="scientific">Calyptomena viridis</name>
    <name type="common">Lesser green broadbill</name>
    <dbReference type="NCBI Taxonomy" id="135972"/>
    <lineage>
        <taxon>Eukaryota</taxon>
        <taxon>Metazoa</taxon>
        <taxon>Chordata</taxon>
        <taxon>Craniata</taxon>
        <taxon>Vertebrata</taxon>
        <taxon>Euteleostomi</taxon>
        <taxon>Archelosauria</taxon>
        <taxon>Archosauria</taxon>
        <taxon>Dinosauria</taxon>
        <taxon>Saurischia</taxon>
        <taxon>Theropoda</taxon>
        <taxon>Coelurosauria</taxon>
        <taxon>Aves</taxon>
        <taxon>Neognathae</taxon>
        <taxon>Neoaves</taxon>
        <taxon>Telluraves</taxon>
        <taxon>Australaves</taxon>
        <taxon>Passeriformes</taxon>
        <taxon>Eurylaimidae</taxon>
        <taxon>Calyptomena</taxon>
    </lineage>
</organism>
<evidence type="ECO:0000256" key="14">
    <source>
        <dbReference type="ARBA" id="ARBA00068837"/>
    </source>
</evidence>
<dbReference type="Pfam" id="PF01163">
    <property type="entry name" value="RIO1"/>
    <property type="match status" value="1"/>
</dbReference>
<dbReference type="Pfam" id="PF09202">
    <property type="entry name" value="Rio2_N"/>
    <property type="match status" value="1"/>
</dbReference>
<keyword evidence="10" id="KW-0460">Magnesium</keyword>
<comment type="similarity">
    <text evidence="2">Belongs to the protein kinase superfamily. RIO-type Ser/Thr kinase family.</text>
</comment>
<dbReference type="FunFam" id="1.10.10.10:FF:000053">
    <property type="entry name" value="Serine/threonine-protein kinase RIO2"/>
    <property type="match status" value="1"/>
</dbReference>
<feature type="domain" description="RIO kinase" evidence="15">
    <location>
        <begin position="62"/>
        <end position="257"/>
    </location>
</feature>
<dbReference type="Gene3D" id="1.10.10.10">
    <property type="entry name" value="Winged helix-like DNA-binding domain superfamily/Winged helix DNA-binding domain"/>
    <property type="match status" value="1"/>
</dbReference>
<dbReference type="EMBL" id="WEIV01004348">
    <property type="protein sequence ID" value="NWI50343.1"/>
    <property type="molecule type" value="Genomic_DNA"/>
</dbReference>
<name>A0A851C1I4_CALVR</name>
<dbReference type="GO" id="GO:0005634">
    <property type="term" value="C:nucleus"/>
    <property type="evidence" value="ECO:0007669"/>
    <property type="project" value="TreeGrafter"/>
</dbReference>
<evidence type="ECO:0000313" key="16">
    <source>
        <dbReference type="EMBL" id="NWI50343.1"/>
    </source>
</evidence>
<comment type="catalytic activity">
    <reaction evidence="11">
        <text>L-threonyl-[protein] + ATP = O-phospho-L-threonyl-[protein] + ADP + H(+)</text>
        <dbReference type="Rhea" id="RHEA:46608"/>
        <dbReference type="Rhea" id="RHEA-COMP:11060"/>
        <dbReference type="Rhea" id="RHEA-COMP:11605"/>
        <dbReference type="ChEBI" id="CHEBI:15378"/>
        <dbReference type="ChEBI" id="CHEBI:30013"/>
        <dbReference type="ChEBI" id="CHEBI:30616"/>
        <dbReference type="ChEBI" id="CHEBI:61977"/>
        <dbReference type="ChEBI" id="CHEBI:456216"/>
        <dbReference type="EC" id="2.7.11.1"/>
    </reaction>
</comment>
<evidence type="ECO:0000259" key="15">
    <source>
        <dbReference type="SMART" id="SM00090"/>
    </source>
</evidence>
<dbReference type="InterPro" id="IPR000687">
    <property type="entry name" value="RIO_kinase"/>
</dbReference>
<proteinExistence type="inferred from homology"/>
<dbReference type="EC" id="2.7.11.1" evidence="3"/>
<dbReference type="SUPFAM" id="SSF46785">
    <property type="entry name" value="Winged helix' DNA-binding domain"/>
    <property type="match status" value="1"/>
</dbReference>
<dbReference type="InterPro" id="IPR015285">
    <property type="entry name" value="RIO2_wHTH_N"/>
</dbReference>
<gene>
    <name evidence="16" type="primary">Riok2</name>
    <name evidence="16" type="ORF">CALVIR_R06481</name>
</gene>
<feature type="non-terminal residue" evidence="16">
    <location>
        <position position="523"/>
    </location>
</feature>
<evidence type="ECO:0000256" key="9">
    <source>
        <dbReference type="ARBA" id="ARBA00022840"/>
    </source>
</evidence>
<dbReference type="Gene3D" id="3.30.200.20">
    <property type="entry name" value="Phosphorylase Kinase, domain 1"/>
    <property type="match status" value="1"/>
</dbReference>
<dbReference type="CDD" id="cd05144">
    <property type="entry name" value="RIO2_C"/>
    <property type="match status" value="1"/>
</dbReference>
<dbReference type="InterPro" id="IPR011009">
    <property type="entry name" value="Kinase-like_dom_sf"/>
</dbReference>
<keyword evidence="6" id="KW-0479">Metal-binding</keyword>
<evidence type="ECO:0000256" key="3">
    <source>
        <dbReference type="ARBA" id="ARBA00012513"/>
    </source>
</evidence>
<dbReference type="GO" id="GO:0005524">
    <property type="term" value="F:ATP binding"/>
    <property type="evidence" value="ECO:0007669"/>
    <property type="project" value="UniProtKB-KW"/>
</dbReference>
<dbReference type="GO" id="GO:0030688">
    <property type="term" value="C:preribosome, small subunit precursor"/>
    <property type="evidence" value="ECO:0007669"/>
    <property type="project" value="TreeGrafter"/>
</dbReference>
<comment type="cofactor">
    <cofactor evidence="1">
        <name>Mg(2+)</name>
        <dbReference type="ChEBI" id="CHEBI:18420"/>
    </cofactor>
</comment>
<evidence type="ECO:0000256" key="12">
    <source>
        <dbReference type="ARBA" id="ARBA00048679"/>
    </source>
</evidence>
<evidence type="ECO:0000256" key="8">
    <source>
        <dbReference type="ARBA" id="ARBA00022777"/>
    </source>
</evidence>
<evidence type="ECO:0000256" key="2">
    <source>
        <dbReference type="ARBA" id="ARBA00009196"/>
    </source>
</evidence>
<dbReference type="GO" id="GO:0004674">
    <property type="term" value="F:protein serine/threonine kinase activity"/>
    <property type="evidence" value="ECO:0007669"/>
    <property type="project" value="UniProtKB-KW"/>
</dbReference>
<evidence type="ECO:0000256" key="7">
    <source>
        <dbReference type="ARBA" id="ARBA00022741"/>
    </source>
</evidence>
<evidence type="ECO:0000256" key="13">
    <source>
        <dbReference type="ARBA" id="ARBA00068353"/>
    </source>
</evidence>
<evidence type="ECO:0000256" key="11">
    <source>
        <dbReference type="ARBA" id="ARBA00047899"/>
    </source>
</evidence>
<evidence type="ECO:0000256" key="4">
    <source>
        <dbReference type="ARBA" id="ARBA00022527"/>
    </source>
</evidence>
<dbReference type="GO" id="GO:0030490">
    <property type="term" value="P:maturation of SSU-rRNA"/>
    <property type="evidence" value="ECO:0007669"/>
    <property type="project" value="TreeGrafter"/>
</dbReference>
<keyword evidence="7" id="KW-0547">Nucleotide-binding</keyword>
<feature type="non-terminal residue" evidence="16">
    <location>
        <position position="1"/>
    </location>
</feature>
<keyword evidence="5" id="KW-0808">Transferase</keyword>
<evidence type="ECO:0000256" key="10">
    <source>
        <dbReference type="ARBA" id="ARBA00022842"/>
    </source>
</evidence>
<dbReference type="SMART" id="SM00090">
    <property type="entry name" value="RIO"/>
    <property type="match status" value="1"/>
</dbReference>
<keyword evidence="17" id="KW-1185">Reference proteome</keyword>
<reference evidence="16" key="1">
    <citation type="submission" date="2019-10" db="EMBL/GenBank/DDBJ databases">
        <title>Bird 10,000 Genomes (B10K) Project - Family phase.</title>
        <authorList>
            <person name="Zhang G."/>
        </authorList>
    </citation>
    <scope>NUCLEOTIDE SEQUENCE</scope>
    <source>
        <strain evidence="16">B10K-DU-002-55</strain>
        <tissue evidence="16">Muscle</tissue>
    </source>
</reference>
<dbReference type="InterPro" id="IPR036388">
    <property type="entry name" value="WH-like_DNA-bd_sf"/>
</dbReference>
<dbReference type="GO" id="GO:0005829">
    <property type="term" value="C:cytosol"/>
    <property type="evidence" value="ECO:0007669"/>
    <property type="project" value="TreeGrafter"/>
</dbReference>
<keyword evidence="9" id="KW-0067">ATP-binding</keyword>
<dbReference type="Gene3D" id="1.10.510.10">
    <property type="entry name" value="Transferase(Phosphotransferase) domain 1"/>
    <property type="match status" value="1"/>
</dbReference>
<dbReference type="PANTHER" id="PTHR45852">
    <property type="entry name" value="SER/THR-PROTEIN KINASE RIO2"/>
    <property type="match status" value="1"/>
</dbReference>
<dbReference type="Proteomes" id="UP000642973">
    <property type="component" value="Unassembled WGS sequence"/>
</dbReference>
<dbReference type="AlphaFoldDB" id="A0A851C1I4"/>
<comment type="caution">
    <text evidence="16">The sequence shown here is derived from an EMBL/GenBank/DDBJ whole genome shotgun (WGS) entry which is preliminary data.</text>
</comment>
<sequence>MGKLNVVMLRYFSREHFRVEMGMKNHEIVPASLIASIANLKHGGCNKILRELVKHKLLAYERTKTVQGYRLTNAGYDYLALKTLSSRQVINSVGNQMGVGKESDIYVVANEEEQQFALKLHRLGRTSFRSLKNKRDYHKHRHKMSWLYLSRIAAMKEFAYMKALHDRKFPVPKPIDYNRHAVVMELVDGYPLCQVRQIEDPAAVYSELMDLILFDWVFLFVQFCIFYRYFDRDVSCIKEFFKKRFNYESELFPTFKDIRRECSLDREIAASGYAKEMQEDELLYPPGSDEDDNTTELEELVEEAELNFCSKDEEKNEDLVYEGSDFSEGRTFDNAVCSSEEEAENSGNTQRLNMSVLSSALEKAGGQAVLWKSSEDTDSSAITSLKGENITENAAKVGNQAGPGGCCKDKENEDKCPELVDSSTSNEEFRHCSNGYSSSRHSQYLKTTPKRESIMNFGKSSIPQELKCLSELVKQKIKRQLTKQQKSALKQRLQKGEANVYTKQRRENMHNIKSSLDAVSFWG</sequence>